<feature type="region of interest" description="Disordered" evidence="1">
    <location>
        <begin position="131"/>
        <end position="154"/>
    </location>
</feature>
<comment type="caution">
    <text evidence="2">The sequence shown here is derived from an EMBL/GenBank/DDBJ whole genome shotgun (WGS) entry which is preliminary data.</text>
</comment>
<accession>A0ABR1X707</accession>
<dbReference type="RefSeq" id="XP_066722717.1">
    <property type="nucleotide sequence ID" value="XM_066852085.1"/>
</dbReference>
<dbReference type="EMBL" id="JAQQWL010000001">
    <property type="protein sequence ID" value="KAK8091171.1"/>
    <property type="molecule type" value="Genomic_DNA"/>
</dbReference>
<organism evidence="2 3">
    <name type="scientific">Apiospora phragmitis</name>
    <dbReference type="NCBI Taxonomy" id="2905665"/>
    <lineage>
        <taxon>Eukaryota</taxon>
        <taxon>Fungi</taxon>
        <taxon>Dikarya</taxon>
        <taxon>Ascomycota</taxon>
        <taxon>Pezizomycotina</taxon>
        <taxon>Sordariomycetes</taxon>
        <taxon>Xylariomycetidae</taxon>
        <taxon>Amphisphaeriales</taxon>
        <taxon>Apiosporaceae</taxon>
        <taxon>Apiospora</taxon>
    </lineage>
</organism>
<proteinExistence type="predicted"/>
<protein>
    <submittedName>
        <fullName evidence="2">Uncharacterized protein</fullName>
    </submittedName>
</protein>
<dbReference type="Proteomes" id="UP001480595">
    <property type="component" value="Unassembled WGS sequence"/>
</dbReference>
<sequence length="334" mass="36680">MPVKQVQVQVPEDARHANPVPVIMQGNNTIDLGALATLAQTFLLSYKPPPGENPCPPVPSADLKNLGISGNHPAVMTDLPARPSEEAIYMFLDFENVCWKVKHPEGKYYNPPSEIGLAWFDPYEVYLRTGEEPREKGDSSLPGSPGDMAQSQAQAQADQFTAVIQGLVQVSEPLKREQPTFKYCNAGDWHALRLPMDDIAAILDKLREHMSAAISVELSPWRVFTKAPCSEDLANAQANQFTAVGARVRKELPSTPMLCLPVLLPEGVAFHLKRFLPYPHTRRSDVESKRCRSCRVETAPLFTNGESPEAPVGKLSSIGADRRRTGGMGGRESV</sequence>
<feature type="region of interest" description="Disordered" evidence="1">
    <location>
        <begin position="302"/>
        <end position="334"/>
    </location>
</feature>
<name>A0ABR1X707_9PEZI</name>
<evidence type="ECO:0000313" key="2">
    <source>
        <dbReference type="EMBL" id="KAK8091171.1"/>
    </source>
</evidence>
<evidence type="ECO:0000313" key="3">
    <source>
        <dbReference type="Proteomes" id="UP001480595"/>
    </source>
</evidence>
<gene>
    <name evidence="2" type="ORF">PG994_000676</name>
</gene>
<keyword evidence="3" id="KW-1185">Reference proteome</keyword>
<dbReference type="GeneID" id="92085148"/>
<reference evidence="2 3" key="1">
    <citation type="submission" date="2023-01" db="EMBL/GenBank/DDBJ databases">
        <title>Analysis of 21 Apiospora genomes using comparative genomics revels a genus with tremendous synthesis potential of carbohydrate active enzymes and secondary metabolites.</title>
        <authorList>
            <person name="Sorensen T."/>
        </authorList>
    </citation>
    <scope>NUCLEOTIDE SEQUENCE [LARGE SCALE GENOMIC DNA]</scope>
    <source>
        <strain evidence="2 3">CBS 135458</strain>
    </source>
</reference>
<evidence type="ECO:0000256" key="1">
    <source>
        <dbReference type="SAM" id="MobiDB-lite"/>
    </source>
</evidence>